<dbReference type="AlphaFoldDB" id="A0A162DII1"/>
<gene>
    <name evidence="2" type="ORF">AWE51_24810</name>
</gene>
<sequence>MKVSLKEVKLYNRIMKNLYYAKHLRLLINLLLICVVFASCHSYKAIELSDTEIQLNKKYKITTTKYQNKKMVVKDFNDSEILVEIDKKDEKIARSEIKEMKSRKFSYIKTFVVTPVTYMVSGVGLVFFALAVR</sequence>
<dbReference type="OrthoDB" id="1165029at2"/>
<dbReference type="RefSeq" id="WP_066313621.1">
    <property type="nucleotide sequence ID" value="NZ_LQRT01000011.1"/>
</dbReference>
<keyword evidence="1" id="KW-0472">Membrane</keyword>
<dbReference type="Proteomes" id="UP000076715">
    <property type="component" value="Unassembled WGS sequence"/>
</dbReference>
<evidence type="ECO:0000256" key="1">
    <source>
        <dbReference type="SAM" id="Phobius"/>
    </source>
</evidence>
<evidence type="ECO:0000313" key="3">
    <source>
        <dbReference type="Proteomes" id="UP000076715"/>
    </source>
</evidence>
<evidence type="ECO:0000313" key="2">
    <source>
        <dbReference type="EMBL" id="KZS40898.1"/>
    </source>
</evidence>
<proteinExistence type="predicted"/>
<feature type="transmembrane region" description="Helical" evidence="1">
    <location>
        <begin position="110"/>
        <end position="132"/>
    </location>
</feature>
<comment type="caution">
    <text evidence="2">The sequence shown here is derived from an EMBL/GenBank/DDBJ whole genome shotgun (WGS) entry which is preliminary data.</text>
</comment>
<name>A0A162DII1_9FLAO</name>
<keyword evidence="3" id="KW-1185">Reference proteome</keyword>
<organism evidence="2 3">
    <name type="scientific">Aquimarina aggregata</name>
    <dbReference type="NCBI Taxonomy" id="1642818"/>
    <lineage>
        <taxon>Bacteria</taxon>
        <taxon>Pseudomonadati</taxon>
        <taxon>Bacteroidota</taxon>
        <taxon>Flavobacteriia</taxon>
        <taxon>Flavobacteriales</taxon>
        <taxon>Flavobacteriaceae</taxon>
        <taxon>Aquimarina</taxon>
    </lineage>
</organism>
<dbReference type="EMBL" id="LQRT01000011">
    <property type="protein sequence ID" value="KZS40898.1"/>
    <property type="molecule type" value="Genomic_DNA"/>
</dbReference>
<protein>
    <submittedName>
        <fullName evidence="2">Uncharacterized protein</fullName>
    </submittedName>
</protein>
<accession>A0A162DII1</accession>
<keyword evidence="1" id="KW-1133">Transmembrane helix</keyword>
<keyword evidence="1" id="KW-0812">Transmembrane</keyword>
<reference evidence="2 3" key="1">
    <citation type="submission" date="2016-01" db="EMBL/GenBank/DDBJ databases">
        <title>The draft genome sequence of Aquimarina sp. RZW4-3-2.</title>
        <authorList>
            <person name="Wang Y."/>
        </authorList>
    </citation>
    <scope>NUCLEOTIDE SEQUENCE [LARGE SCALE GENOMIC DNA]</scope>
    <source>
        <strain evidence="2 3">RZW4-3-2</strain>
    </source>
</reference>